<feature type="region of interest" description="Disordered" evidence="1">
    <location>
        <begin position="20"/>
        <end position="40"/>
    </location>
</feature>
<feature type="compositionally biased region" description="Polar residues" evidence="1">
    <location>
        <begin position="26"/>
        <end position="40"/>
    </location>
</feature>
<dbReference type="Proteomes" id="UP001162483">
    <property type="component" value="Unassembled WGS sequence"/>
</dbReference>
<sequence>MCNLPLILCSIRRYLGDTGRREKSETGSNIMFTQSGGLTP</sequence>
<proteinExistence type="predicted"/>
<gene>
    <name evidence="2" type="ORF">SPARVUS_LOCUS8203193</name>
</gene>
<dbReference type="EMBL" id="CATNWA010014749">
    <property type="protein sequence ID" value="CAI9575484.1"/>
    <property type="molecule type" value="Genomic_DNA"/>
</dbReference>
<comment type="caution">
    <text evidence="2">The sequence shown here is derived from an EMBL/GenBank/DDBJ whole genome shotgun (WGS) entry which is preliminary data.</text>
</comment>
<name>A0ABN9DSH6_9NEOB</name>
<evidence type="ECO:0000313" key="3">
    <source>
        <dbReference type="Proteomes" id="UP001162483"/>
    </source>
</evidence>
<accession>A0ABN9DSH6</accession>
<reference evidence="2" key="1">
    <citation type="submission" date="2023-05" db="EMBL/GenBank/DDBJ databases">
        <authorList>
            <person name="Stuckert A."/>
        </authorList>
    </citation>
    <scope>NUCLEOTIDE SEQUENCE</scope>
</reference>
<organism evidence="2 3">
    <name type="scientific">Staurois parvus</name>
    <dbReference type="NCBI Taxonomy" id="386267"/>
    <lineage>
        <taxon>Eukaryota</taxon>
        <taxon>Metazoa</taxon>
        <taxon>Chordata</taxon>
        <taxon>Craniata</taxon>
        <taxon>Vertebrata</taxon>
        <taxon>Euteleostomi</taxon>
        <taxon>Amphibia</taxon>
        <taxon>Batrachia</taxon>
        <taxon>Anura</taxon>
        <taxon>Neobatrachia</taxon>
        <taxon>Ranoidea</taxon>
        <taxon>Ranidae</taxon>
        <taxon>Staurois</taxon>
    </lineage>
</organism>
<evidence type="ECO:0000313" key="2">
    <source>
        <dbReference type="EMBL" id="CAI9575484.1"/>
    </source>
</evidence>
<evidence type="ECO:0000256" key="1">
    <source>
        <dbReference type="SAM" id="MobiDB-lite"/>
    </source>
</evidence>
<keyword evidence="3" id="KW-1185">Reference proteome</keyword>
<protein>
    <submittedName>
        <fullName evidence="2">Uncharacterized protein</fullName>
    </submittedName>
</protein>